<dbReference type="InterPro" id="IPR000873">
    <property type="entry name" value="AMP-dep_synth/lig_dom"/>
</dbReference>
<evidence type="ECO:0000259" key="1">
    <source>
        <dbReference type="Pfam" id="PF00501"/>
    </source>
</evidence>
<dbReference type="Pfam" id="PF00501">
    <property type="entry name" value="AMP-binding"/>
    <property type="match status" value="1"/>
</dbReference>
<protein>
    <submittedName>
        <fullName evidence="2">Thioesterase</fullName>
    </submittedName>
</protein>
<gene>
    <name evidence="2" type="ORF">CWE15_00840</name>
</gene>
<keyword evidence="3" id="KW-1185">Reference proteome</keyword>
<evidence type="ECO:0000313" key="3">
    <source>
        <dbReference type="Proteomes" id="UP000286976"/>
    </source>
</evidence>
<dbReference type="AlphaFoldDB" id="A0A432X8Y1"/>
<dbReference type="RefSeq" id="WP_126756169.1">
    <property type="nucleotide sequence ID" value="NZ_PIPQ01000001.1"/>
</dbReference>
<accession>A0A432X8Y1</accession>
<feature type="domain" description="AMP-dependent synthetase/ligase" evidence="1">
    <location>
        <begin position="19"/>
        <end position="344"/>
    </location>
</feature>
<dbReference type="OrthoDB" id="9803968at2"/>
<dbReference type="Proteomes" id="UP000286976">
    <property type="component" value="Unassembled WGS sequence"/>
</dbReference>
<dbReference type="PANTHER" id="PTHR43767:SF1">
    <property type="entry name" value="NONRIBOSOMAL PEPTIDE SYNTHASE PES1 (EUROFUNG)-RELATED"/>
    <property type="match status" value="1"/>
</dbReference>
<dbReference type="SUPFAM" id="SSF56801">
    <property type="entry name" value="Acetyl-CoA synthetase-like"/>
    <property type="match status" value="1"/>
</dbReference>
<dbReference type="EMBL" id="PIPQ01000001">
    <property type="protein sequence ID" value="RUO43780.1"/>
    <property type="molecule type" value="Genomic_DNA"/>
</dbReference>
<dbReference type="InterPro" id="IPR050237">
    <property type="entry name" value="ATP-dep_AMP-bd_enzyme"/>
</dbReference>
<dbReference type="InterPro" id="IPR042099">
    <property type="entry name" value="ANL_N_sf"/>
</dbReference>
<dbReference type="PANTHER" id="PTHR43767">
    <property type="entry name" value="LONG-CHAIN-FATTY-ACID--COA LIGASE"/>
    <property type="match status" value="1"/>
</dbReference>
<organism evidence="2 3">
    <name type="scientific">Aliidiomarina taiwanensis</name>
    <dbReference type="NCBI Taxonomy" id="946228"/>
    <lineage>
        <taxon>Bacteria</taxon>
        <taxon>Pseudomonadati</taxon>
        <taxon>Pseudomonadota</taxon>
        <taxon>Gammaproteobacteria</taxon>
        <taxon>Alteromonadales</taxon>
        <taxon>Idiomarinaceae</taxon>
        <taxon>Aliidiomarina</taxon>
    </lineage>
</organism>
<comment type="caution">
    <text evidence="2">The sequence shown here is derived from an EMBL/GenBank/DDBJ whole genome shotgun (WGS) entry which is preliminary data.</text>
</comment>
<reference evidence="2 3" key="1">
    <citation type="journal article" date="2011" name="Front. Microbiol.">
        <title>Genomic signatures of strain selection and enhancement in Bacillus atrophaeus var. globigii, a historical biowarfare simulant.</title>
        <authorList>
            <person name="Gibbons H.S."/>
            <person name="Broomall S.M."/>
            <person name="McNew L.A."/>
            <person name="Daligault H."/>
            <person name="Chapman C."/>
            <person name="Bruce D."/>
            <person name="Karavis M."/>
            <person name="Krepps M."/>
            <person name="McGregor P.A."/>
            <person name="Hong C."/>
            <person name="Park K.H."/>
            <person name="Akmal A."/>
            <person name="Feldman A."/>
            <person name="Lin J.S."/>
            <person name="Chang W.E."/>
            <person name="Higgs B.W."/>
            <person name="Demirev P."/>
            <person name="Lindquist J."/>
            <person name="Liem A."/>
            <person name="Fochler E."/>
            <person name="Read T.D."/>
            <person name="Tapia R."/>
            <person name="Johnson S."/>
            <person name="Bishop-Lilly K.A."/>
            <person name="Detter C."/>
            <person name="Han C."/>
            <person name="Sozhamannan S."/>
            <person name="Rosenzweig C.N."/>
            <person name="Skowronski E.W."/>
        </authorList>
    </citation>
    <scope>NUCLEOTIDE SEQUENCE [LARGE SCALE GENOMIC DNA]</scope>
    <source>
        <strain evidence="2 3">AIT1</strain>
    </source>
</reference>
<evidence type="ECO:0000313" key="2">
    <source>
        <dbReference type="EMBL" id="RUO43780.1"/>
    </source>
</evidence>
<proteinExistence type="predicted"/>
<name>A0A432X8Y1_9GAMM</name>
<sequence length="485" mass="53485">MISTANGSYYTHLARFSGTALISDTEQLSYVELEQRTQQAGQQLSTACKTDSGQVALLALLFSSTIDAVVMYLAALRCQVPVLLVDPELAESAKLHMYEQLGVGFEFTAGSKERQGELKQLRADCHGPASGAVALMLSTSGSSGSPKVVMLSAANLQSNTTAISQYLPIEPSDVTITTLPLHYSYGLSVLNTHLAMGAAIVLTEQPLMSREFWQLAHNHKVTSLAGVPFHYQMLQMLRIERMELPAMRYLTQAGGKLDAKTVSYFAQLAADKGWQFFVMYGQTEATARMAFVLPDLIAKYPDVIGQAIPGGRFEIRDVDTKETITIAGQEGQLWYFGDNVMLGYAKEQAHWQQPPKPNHALETGDLACWTSQGLVKITGRLSRFIKVRGKRLQLDHLEQKLNEQGFTVYCCGHDDQLFFALAMSDSQTGSSQAQLALTMVKQLVTEELQIHPSLWAVVQLKEIPYLASGKVNYTALLARCIEMRE</sequence>
<dbReference type="Gene3D" id="3.40.50.12780">
    <property type="entry name" value="N-terminal domain of ligase-like"/>
    <property type="match status" value="1"/>
</dbReference>